<dbReference type="InterPro" id="IPR005545">
    <property type="entry name" value="YCII"/>
</dbReference>
<accession>A0A927G8H4</accession>
<dbReference type="Pfam" id="PF03795">
    <property type="entry name" value="YCII"/>
    <property type="match status" value="1"/>
</dbReference>
<evidence type="ECO:0000313" key="3">
    <source>
        <dbReference type="EMBL" id="MBD8078887.1"/>
    </source>
</evidence>
<gene>
    <name evidence="3" type="ORF">IF651_07435</name>
</gene>
<name>A0A927G8H4_9MICO</name>
<keyword evidence="4" id="KW-1185">Reference proteome</keyword>
<dbReference type="Proteomes" id="UP000610846">
    <property type="component" value="Unassembled WGS sequence"/>
</dbReference>
<organism evidence="3 4">
    <name type="scientific">Cellulosimicrobium arenosum</name>
    <dbReference type="NCBI Taxonomy" id="2708133"/>
    <lineage>
        <taxon>Bacteria</taxon>
        <taxon>Bacillati</taxon>
        <taxon>Actinomycetota</taxon>
        <taxon>Actinomycetes</taxon>
        <taxon>Micrococcales</taxon>
        <taxon>Promicromonosporaceae</taxon>
        <taxon>Cellulosimicrobium</taxon>
    </lineage>
</organism>
<reference evidence="3" key="1">
    <citation type="journal article" date="2018" name="Curr. Microbiol.">
        <title>Cellulosimicrobium arenosum sp. nov., Isolated from Marine Sediment Sand.</title>
        <authorList>
            <person name="Oh M."/>
            <person name="Kim J.H."/>
            <person name="Yoon J.H."/>
            <person name="Schumann P."/>
            <person name="Kim W."/>
        </authorList>
    </citation>
    <scope>NUCLEOTIDE SEQUENCE</scope>
    <source>
        <strain evidence="3">KCTC 49039</strain>
    </source>
</reference>
<dbReference type="EMBL" id="JACYHB010000004">
    <property type="protein sequence ID" value="MBD8078887.1"/>
    <property type="molecule type" value="Genomic_DNA"/>
</dbReference>
<dbReference type="Gene3D" id="3.30.70.1060">
    <property type="entry name" value="Dimeric alpha+beta barrel"/>
    <property type="match status" value="1"/>
</dbReference>
<evidence type="ECO:0000256" key="1">
    <source>
        <dbReference type="ARBA" id="ARBA00007689"/>
    </source>
</evidence>
<comment type="similarity">
    <text evidence="1">Belongs to the YciI family.</text>
</comment>
<reference evidence="3" key="2">
    <citation type="submission" date="2020-09" db="EMBL/GenBank/DDBJ databases">
        <authorList>
            <person name="Yu Y."/>
        </authorList>
    </citation>
    <scope>NUCLEOTIDE SEQUENCE</scope>
    <source>
        <strain evidence="3">KCTC 49039</strain>
    </source>
</reference>
<proteinExistence type="inferred from homology"/>
<dbReference type="AlphaFoldDB" id="A0A927G8H4"/>
<comment type="caution">
    <text evidence="3">The sequence shown here is derived from an EMBL/GenBank/DDBJ whole genome shotgun (WGS) entry which is preliminary data.</text>
</comment>
<dbReference type="SUPFAM" id="SSF54909">
    <property type="entry name" value="Dimeric alpha+beta barrel"/>
    <property type="match status" value="1"/>
</dbReference>
<sequence length="124" mass="13461">MSTEHIILIHDDESAWENPAPGLREATFARHEEFTRLCDARGHRITGGAELHRSTTARTVRPGATADQALVTDGPFTELVEQVGGFYTVETDDPDDLLRVLAEAFAGSPETFEVRTAVAADVPA</sequence>
<dbReference type="InterPro" id="IPR011008">
    <property type="entry name" value="Dimeric_a/b-barrel"/>
</dbReference>
<evidence type="ECO:0000313" key="4">
    <source>
        <dbReference type="Proteomes" id="UP000610846"/>
    </source>
</evidence>
<evidence type="ECO:0000259" key="2">
    <source>
        <dbReference type="Pfam" id="PF03795"/>
    </source>
</evidence>
<dbReference type="RefSeq" id="WP_191828447.1">
    <property type="nucleotide sequence ID" value="NZ_JACYHB010000004.1"/>
</dbReference>
<feature type="domain" description="YCII-related" evidence="2">
    <location>
        <begin position="5"/>
        <end position="114"/>
    </location>
</feature>
<protein>
    <recommendedName>
        <fullName evidence="2">YCII-related domain-containing protein</fullName>
    </recommendedName>
</protein>